<evidence type="ECO:0000313" key="3">
    <source>
        <dbReference type="Proteomes" id="UP001632037"/>
    </source>
</evidence>
<evidence type="ECO:0000256" key="1">
    <source>
        <dbReference type="SAM" id="MobiDB-lite"/>
    </source>
</evidence>
<sequence>MSRAHFPSSQPSDIQDVLDLRVPRSSSLSSGASFSSSAEEATILPMEEDELSGYDDQFDNYVDDTETHCHGVNFNATETNAKPTSSGQEGATNKKVRQRFGPEENYLHAVQVNADTPYAAGHGDINKQWRSVADKLNSSPNFCMKPIKGVTAKARFKTLLDKHRS</sequence>
<feature type="region of interest" description="Disordered" evidence="1">
    <location>
        <begin position="25"/>
        <end position="59"/>
    </location>
</feature>
<dbReference type="EMBL" id="JBIMZQ010000007">
    <property type="protein sequence ID" value="KAL3670458.1"/>
    <property type="molecule type" value="Genomic_DNA"/>
</dbReference>
<accession>A0ABD3FU76</accession>
<feature type="compositionally biased region" description="Polar residues" evidence="1">
    <location>
        <begin position="75"/>
        <end position="91"/>
    </location>
</feature>
<feature type="compositionally biased region" description="Low complexity" evidence="1">
    <location>
        <begin position="25"/>
        <end position="37"/>
    </location>
</feature>
<reference evidence="2 3" key="1">
    <citation type="submission" date="2024-09" db="EMBL/GenBank/DDBJ databases">
        <title>Genome sequencing and assembly of Phytophthora oleae, isolate VK10A, causative agent of rot of olive drupes.</title>
        <authorList>
            <person name="Conti Taguali S."/>
            <person name="Riolo M."/>
            <person name="La Spada F."/>
            <person name="Cacciola S.O."/>
            <person name="Dionisio G."/>
        </authorList>
    </citation>
    <scope>NUCLEOTIDE SEQUENCE [LARGE SCALE GENOMIC DNA]</scope>
    <source>
        <strain evidence="2 3">VK10A</strain>
    </source>
</reference>
<feature type="region of interest" description="Disordered" evidence="1">
    <location>
        <begin position="1"/>
        <end position="20"/>
    </location>
</feature>
<proteinExistence type="predicted"/>
<keyword evidence="3" id="KW-1185">Reference proteome</keyword>
<dbReference type="Proteomes" id="UP001632037">
    <property type="component" value="Unassembled WGS sequence"/>
</dbReference>
<feature type="region of interest" description="Disordered" evidence="1">
    <location>
        <begin position="75"/>
        <end position="98"/>
    </location>
</feature>
<gene>
    <name evidence="2" type="ORF">V7S43_004777</name>
</gene>
<name>A0ABD3FU76_9STRA</name>
<dbReference type="AlphaFoldDB" id="A0ABD3FU76"/>
<evidence type="ECO:0000313" key="2">
    <source>
        <dbReference type="EMBL" id="KAL3670458.1"/>
    </source>
</evidence>
<protein>
    <recommendedName>
        <fullName evidence="4">Myb-like domain-containing protein</fullName>
    </recommendedName>
</protein>
<organism evidence="2 3">
    <name type="scientific">Phytophthora oleae</name>
    <dbReference type="NCBI Taxonomy" id="2107226"/>
    <lineage>
        <taxon>Eukaryota</taxon>
        <taxon>Sar</taxon>
        <taxon>Stramenopiles</taxon>
        <taxon>Oomycota</taxon>
        <taxon>Peronosporomycetes</taxon>
        <taxon>Peronosporales</taxon>
        <taxon>Peronosporaceae</taxon>
        <taxon>Phytophthora</taxon>
    </lineage>
</organism>
<comment type="caution">
    <text evidence="2">The sequence shown here is derived from an EMBL/GenBank/DDBJ whole genome shotgun (WGS) entry which is preliminary data.</text>
</comment>
<evidence type="ECO:0008006" key="4">
    <source>
        <dbReference type="Google" id="ProtNLM"/>
    </source>
</evidence>
<feature type="compositionally biased region" description="Acidic residues" evidence="1">
    <location>
        <begin position="46"/>
        <end position="59"/>
    </location>
</feature>